<comment type="caution">
    <text evidence="1">The sequence shown here is derived from an EMBL/GenBank/DDBJ whole genome shotgun (WGS) entry which is preliminary data.</text>
</comment>
<evidence type="ECO:0000313" key="2">
    <source>
        <dbReference type="Proteomes" id="UP000549250"/>
    </source>
</evidence>
<dbReference type="FunFam" id="3.40.50.150:FF:000346">
    <property type="entry name" value="Phospholipid N-methyltransferase"/>
    <property type="match status" value="1"/>
</dbReference>
<gene>
    <name evidence="1" type="ORF">FHR87_000369</name>
</gene>
<dbReference type="AlphaFoldDB" id="A0A839SZA0"/>
<dbReference type="InterPro" id="IPR029063">
    <property type="entry name" value="SAM-dependent_MTases_sf"/>
</dbReference>
<organism evidence="1 2">
    <name type="scientific">Azomonas macrocytogenes</name>
    <name type="common">Azotobacter macrocytogenes</name>
    <dbReference type="NCBI Taxonomy" id="69962"/>
    <lineage>
        <taxon>Bacteria</taxon>
        <taxon>Pseudomonadati</taxon>
        <taxon>Pseudomonadota</taxon>
        <taxon>Gammaproteobacteria</taxon>
        <taxon>Pseudomonadales</taxon>
        <taxon>Pseudomonadaceae</taxon>
        <taxon>Azomonas</taxon>
    </lineage>
</organism>
<sequence>MFKSDLLTFFLAWAANPLQVASIIPSGDRLCALITSEISSETGPVIEFGPGTGVFTRALLDCGVRQQDLTLIEFGDDFANMLRLRYPEARVLQMDAQRLARHALYAGRPVGAVVSGLPLLSMSPRQVMGILRGAFCHMRDGGNFYQFTYGPRCPVPRPILDRLGLKAVRLGRELRNFPPATVYRISRCQPMYV</sequence>
<dbReference type="GO" id="GO:0008168">
    <property type="term" value="F:methyltransferase activity"/>
    <property type="evidence" value="ECO:0007669"/>
    <property type="project" value="UniProtKB-KW"/>
</dbReference>
<dbReference type="SUPFAM" id="SSF53335">
    <property type="entry name" value="S-adenosyl-L-methionine-dependent methyltransferases"/>
    <property type="match status" value="1"/>
</dbReference>
<accession>A0A839SZA0</accession>
<dbReference type="RefSeq" id="WP_183164974.1">
    <property type="nucleotide sequence ID" value="NZ_JACHXI010000001.1"/>
</dbReference>
<dbReference type="Gene3D" id="3.40.50.150">
    <property type="entry name" value="Vaccinia Virus protein VP39"/>
    <property type="match status" value="1"/>
</dbReference>
<name>A0A839SZA0_AZOMA</name>
<keyword evidence="1" id="KW-0808">Transferase</keyword>
<keyword evidence="2" id="KW-1185">Reference proteome</keyword>
<proteinExistence type="predicted"/>
<reference evidence="1 2" key="1">
    <citation type="submission" date="2020-08" db="EMBL/GenBank/DDBJ databases">
        <title>Genomic Encyclopedia of Type Strains, Phase III (KMG-III): the genomes of soil and plant-associated and newly described type strains.</title>
        <authorList>
            <person name="Whitman W."/>
        </authorList>
    </citation>
    <scope>NUCLEOTIDE SEQUENCE [LARGE SCALE GENOMIC DNA]</scope>
    <source>
        <strain evidence="1 2">CECT 4462</strain>
    </source>
</reference>
<keyword evidence="1" id="KW-0489">Methyltransferase</keyword>
<evidence type="ECO:0000313" key="1">
    <source>
        <dbReference type="EMBL" id="MBB3102009.1"/>
    </source>
</evidence>
<protein>
    <submittedName>
        <fullName evidence="1">Phospholipid N-methyltransferase</fullName>
    </submittedName>
</protein>
<dbReference type="Proteomes" id="UP000549250">
    <property type="component" value="Unassembled WGS sequence"/>
</dbReference>
<dbReference type="GO" id="GO:0032259">
    <property type="term" value="P:methylation"/>
    <property type="evidence" value="ECO:0007669"/>
    <property type="project" value="UniProtKB-KW"/>
</dbReference>
<dbReference type="EMBL" id="JACHXI010000001">
    <property type="protein sequence ID" value="MBB3102009.1"/>
    <property type="molecule type" value="Genomic_DNA"/>
</dbReference>